<evidence type="ECO:0000256" key="6">
    <source>
        <dbReference type="ARBA" id="ARBA00023180"/>
    </source>
</evidence>
<dbReference type="InterPro" id="IPR036318">
    <property type="entry name" value="FAD-bd_PCMH-like_sf"/>
</dbReference>
<evidence type="ECO:0000313" key="10">
    <source>
        <dbReference type="Proteomes" id="UP001552299"/>
    </source>
</evidence>
<sequence>MAYLNSFFISLLLSLLLLFLLPSHENNNSNAIIKAKQQAFLHCLQSHFIPSNLIFTSETQNYTTLLVSSIQNPRILTPNSYKPLLIITPTHESHVQSTVSCSKQLNIPPKIRSGGHDYEGLSSISTITPFFIVIDLRNLSSISIDEASGSTWVEAGATIGELYYAIAKKSKVSAFPAGSCPTVGVGGHFSGGGVGTLVRAYGLSIDNIIDARIVTSRGDVLDRESMGEDLFWAIRGGGGASFGVILSYKIQLVQVPSKVTVFTTTRSIRDGAIMLVTKWQQIAHKLDNRVFIKVNLLVVDDIITVKKNMKKNKKTIQIIFNSLFLGEKKDLVFIVEEFFPELELKADDCREMSWIESVLHFANFSTEVDSTVLLDRSSWSINGISFKAKSDFLTEPIKEKAWEKIFSWLLEEEERPMLEISPFGGRMDEISETDTPFPHRKGTLYDLLCLLTWKEEEGKEEETKRYMKWMKRYYEFMSPYVSREPRGAYLNGRDLQLGINGEGNTSYMKASEWGLRYFKGNFRRLAQVKTKVDPGNLFRDEQSIPLLS</sequence>
<name>A0ABD0VR55_DENTH</name>
<feature type="chain" id="PRO_5044744286" description="FAD-binding PCMH-type domain-containing protein" evidence="7">
    <location>
        <begin position="26"/>
        <end position="548"/>
    </location>
</feature>
<dbReference type="Pfam" id="PF08031">
    <property type="entry name" value="BBE"/>
    <property type="match status" value="1"/>
</dbReference>
<reference evidence="9 10" key="1">
    <citation type="journal article" date="2024" name="Plant Biotechnol. J.">
        <title>Dendrobium thyrsiflorum genome and its molecular insights into genes involved in important horticultural traits.</title>
        <authorList>
            <person name="Chen B."/>
            <person name="Wang J.Y."/>
            <person name="Zheng P.J."/>
            <person name="Li K.L."/>
            <person name="Liang Y.M."/>
            <person name="Chen X.F."/>
            <person name="Zhang C."/>
            <person name="Zhao X."/>
            <person name="He X."/>
            <person name="Zhang G.Q."/>
            <person name="Liu Z.J."/>
            <person name="Xu Q."/>
        </authorList>
    </citation>
    <scope>NUCLEOTIDE SEQUENCE [LARGE SCALE GENOMIC DNA]</scope>
    <source>
        <strain evidence="9">GZMU011</strain>
    </source>
</reference>
<proteinExistence type="inferred from homology"/>
<dbReference type="PROSITE" id="PS51387">
    <property type="entry name" value="FAD_PCMH"/>
    <property type="match status" value="1"/>
</dbReference>
<dbReference type="InterPro" id="IPR016167">
    <property type="entry name" value="FAD-bd_PCMH_sub1"/>
</dbReference>
<comment type="similarity">
    <text evidence="2">Belongs to the oxygen-dependent FAD-linked oxidoreductase family.</text>
</comment>
<evidence type="ECO:0000313" key="9">
    <source>
        <dbReference type="EMBL" id="KAL0927173.1"/>
    </source>
</evidence>
<dbReference type="Gene3D" id="3.30.43.10">
    <property type="entry name" value="Uridine Diphospho-n-acetylenolpyruvylglucosamine Reductase, domain 2"/>
    <property type="match status" value="1"/>
</dbReference>
<keyword evidence="5" id="KW-0274">FAD</keyword>
<dbReference type="Proteomes" id="UP001552299">
    <property type="component" value="Unassembled WGS sequence"/>
</dbReference>
<dbReference type="Gene3D" id="3.30.465.10">
    <property type="match status" value="1"/>
</dbReference>
<dbReference type="InterPro" id="IPR016169">
    <property type="entry name" value="FAD-bd_PCMH_sub2"/>
</dbReference>
<feature type="domain" description="FAD-binding PCMH-type" evidence="8">
    <location>
        <begin position="79"/>
        <end position="255"/>
    </location>
</feature>
<organism evidence="9 10">
    <name type="scientific">Dendrobium thyrsiflorum</name>
    <name type="common">Pinecone-like raceme dendrobium</name>
    <name type="synonym">Orchid</name>
    <dbReference type="NCBI Taxonomy" id="117978"/>
    <lineage>
        <taxon>Eukaryota</taxon>
        <taxon>Viridiplantae</taxon>
        <taxon>Streptophyta</taxon>
        <taxon>Embryophyta</taxon>
        <taxon>Tracheophyta</taxon>
        <taxon>Spermatophyta</taxon>
        <taxon>Magnoliopsida</taxon>
        <taxon>Liliopsida</taxon>
        <taxon>Asparagales</taxon>
        <taxon>Orchidaceae</taxon>
        <taxon>Epidendroideae</taxon>
        <taxon>Malaxideae</taxon>
        <taxon>Dendrobiinae</taxon>
        <taxon>Dendrobium</taxon>
    </lineage>
</organism>
<feature type="signal peptide" evidence="7">
    <location>
        <begin position="1"/>
        <end position="25"/>
    </location>
</feature>
<dbReference type="InterPro" id="IPR016166">
    <property type="entry name" value="FAD-bd_PCMH"/>
</dbReference>
<evidence type="ECO:0000256" key="4">
    <source>
        <dbReference type="ARBA" id="ARBA00022729"/>
    </source>
</evidence>
<dbReference type="EMBL" id="JANQDX010000002">
    <property type="protein sequence ID" value="KAL0927173.1"/>
    <property type="molecule type" value="Genomic_DNA"/>
</dbReference>
<accession>A0ABD0VR55</accession>
<dbReference type="Gene3D" id="3.40.462.20">
    <property type="match status" value="1"/>
</dbReference>
<evidence type="ECO:0000256" key="5">
    <source>
        <dbReference type="ARBA" id="ARBA00022827"/>
    </source>
</evidence>
<keyword evidence="10" id="KW-1185">Reference proteome</keyword>
<comment type="cofactor">
    <cofactor evidence="1">
        <name>FAD</name>
        <dbReference type="ChEBI" id="CHEBI:57692"/>
    </cofactor>
</comment>
<keyword evidence="4 7" id="KW-0732">Signal</keyword>
<dbReference type="InterPro" id="IPR006094">
    <property type="entry name" value="Oxid_FAD_bind_N"/>
</dbReference>
<gene>
    <name evidence="9" type="ORF">M5K25_001336</name>
</gene>
<dbReference type="PANTHER" id="PTHR32448">
    <property type="entry name" value="OS08G0158400 PROTEIN"/>
    <property type="match status" value="1"/>
</dbReference>
<evidence type="ECO:0000256" key="1">
    <source>
        <dbReference type="ARBA" id="ARBA00001974"/>
    </source>
</evidence>
<keyword evidence="6" id="KW-0325">Glycoprotein</keyword>
<comment type="caution">
    <text evidence="9">The sequence shown here is derived from an EMBL/GenBank/DDBJ whole genome shotgun (WGS) entry which is preliminary data.</text>
</comment>
<dbReference type="AlphaFoldDB" id="A0ABD0VR55"/>
<evidence type="ECO:0000256" key="7">
    <source>
        <dbReference type="SAM" id="SignalP"/>
    </source>
</evidence>
<protein>
    <recommendedName>
        <fullName evidence="8">FAD-binding PCMH-type domain-containing protein</fullName>
    </recommendedName>
</protein>
<evidence type="ECO:0000256" key="3">
    <source>
        <dbReference type="ARBA" id="ARBA00022630"/>
    </source>
</evidence>
<dbReference type="Pfam" id="PF01565">
    <property type="entry name" value="FAD_binding_4"/>
    <property type="match status" value="1"/>
</dbReference>
<evidence type="ECO:0000256" key="2">
    <source>
        <dbReference type="ARBA" id="ARBA00005466"/>
    </source>
</evidence>
<dbReference type="SUPFAM" id="SSF56176">
    <property type="entry name" value="FAD-binding/transporter-associated domain-like"/>
    <property type="match status" value="1"/>
</dbReference>
<dbReference type="InterPro" id="IPR012951">
    <property type="entry name" value="BBE"/>
</dbReference>
<keyword evidence="3" id="KW-0285">Flavoprotein</keyword>
<evidence type="ECO:0000259" key="8">
    <source>
        <dbReference type="PROSITE" id="PS51387"/>
    </source>
</evidence>